<comment type="caution">
    <text evidence="2">The sequence shown here is derived from an EMBL/GenBank/DDBJ whole genome shotgun (WGS) entry which is preliminary data.</text>
</comment>
<dbReference type="SUPFAM" id="SSF51735">
    <property type="entry name" value="NAD(P)-binding Rossmann-fold domains"/>
    <property type="match status" value="1"/>
</dbReference>
<name>A0A919XYA3_9BACL</name>
<dbReference type="InterPro" id="IPR036291">
    <property type="entry name" value="NAD(P)-bd_dom_sf"/>
</dbReference>
<dbReference type="SMART" id="SM00881">
    <property type="entry name" value="CoA_binding"/>
    <property type="match status" value="1"/>
</dbReference>
<sequence length="141" mass="15391">MAFENPDREQIKEILEQAGNIAVVGLSDKSDRTSYMVAAAMQQKGYRIIPVNPAVQGEILGEKVYASLSDIPEPIDIVNVFRRSEHTPEVAREAVQIGAKVLWLQQGIVSEEAGSIAAEGGLTVIMDRCIKVEDSILLGKR</sequence>
<evidence type="ECO:0000313" key="3">
    <source>
        <dbReference type="Proteomes" id="UP000678895"/>
    </source>
</evidence>
<dbReference type="RefSeq" id="WP_301624521.1">
    <property type="nucleotide sequence ID" value="NZ_BORS01000001.1"/>
</dbReference>
<reference evidence="2" key="1">
    <citation type="submission" date="2021-03" db="EMBL/GenBank/DDBJ databases">
        <title>Antimicrobial resistance genes in bacteria isolated from Japanese honey, and their potential for conferring macrolide and lincosamide resistance in the American foulbrood pathogen Paenibacillus larvae.</title>
        <authorList>
            <person name="Okamoto M."/>
            <person name="Kumagai M."/>
            <person name="Kanamori H."/>
            <person name="Takamatsu D."/>
        </authorList>
    </citation>
    <scope>NUCLEOTIDE SEQUENCE</scope>
    <source>
        <strain evidence="2">J41TS4</strain>
    </source>
</reference>
<evidence type="ECO:0000259" key="1">
    <source>
        <dbReference type="SMART" id="SM00881"/>
    </source>
</evidence>
<dbReference type="Proteomes" id="UP000678895">
    <property type="component" value="Unassembled WGS sequence"/>
</dbReference>
<dbReference type="AlphaFoldDB" id="A0A919XYA3"/>
<dbReference type="EMBL" id="BORS01000001">
    <property type="protein sequence ID" value="GIO40681.1"/>
    <property type="molecule type" value="Genomic_DNA"/>
</dbReference>
<gene>
    <name evidence="2" type="ORF">J41TS4_04390</name>
</gene>
<dbReference type="PANTHER" id="PTHR33303">
    <property type="entry name" value="CYTOPLASMIC PROTEIN-RELATED"/>
    <property type="match status" value="1"/>
</dbReference>
<protein>
    <submittedName>
        <fullName evidence="2">CoA-binding protein</fullName>
    </submittedName>
</protein>
<dbReference type="PANTHER" id="PTHR33303:SF2">
    <property type="entry name" value="COA-BINDING DOMAIN-CONTAINING PROTEIN"/>
    <property type="match status" value="1"/>
</dbReference>
<feature type="domain" description="CoA-binding" evidence="1">
    <location>
        <begin position="15"/>
        <end position="108"/>
    </location>
</feature>
<organism evidence="2 3">
    <name type="scientific">Paenibacillus apis</name>
    <dbReference type="NCBI Taxonomy" id="1792174"/>
    <lineage>
        <taxon>Bacteria</taxon>
        <taxon>Bacillati</taxon>
        <taxon>Bacillota</taxon>
        <taxon>Bacilli</taxon>
        <taxon>Bacillales</taxon>
        <taxon>Paenibacillaceae</taxon>
        <taxon>Paenibacillus</taxon>
    </lineage>
</organism>
<evidence type="ECO:0000313" key="2">
    <source>
        <dbReference type="EMBL" id="GIO40681.1"/>
    </source>
</evidence>
<dbReference type="Gene3D" id="3.40.50.720">
    <property type="entry name" value="NAD(P)-binding Rossmann-like Domain"/>
    <property type="match status" value="1"/>
</dbReference>
<accession>A0A919XYA3</accession>
<keyword evidence="3" id="KW-1185">Reference proteome</keyword>
<proteinExistence type="predicted"/>
<dbReference type="Pfam" id="PF13380">
    <property type="entry name" value="CoA_binding_2"/>
    <property type="match status" value="1"/>
</dbReference>
<dbReference type="InterPro" id="IPR003781">
    <property type="entry name" value="CoA-bd"/>
</dbReference>